<evidence type="ECO:0000256" key="13">
    <source>
        <dbReference type="ARBA" id="ARBA00023242"/>
    </source>
</evidence>
<evidence type="ECO:0000256" key="20">
    <source>
        <dbReference type="SAM" id="MobiDB-lite"/>
    </source>
</evidence>
<feature type="compositionally biased region" description="Low complexity" evidence="20">
    <location>
        <begin position="974"/>
        <end position="1001"/>
    </location>
</feature>
<dbReference type="SMART" id="SM00220">
    <property type="entry name" value="S_TKc"/>
    <property type="match status" value="1"/>
</dbReference>
<evidence type="ECO:0000256" key="10">
    <source>
        <dbReference type="ARBA" id="ARBA00022782"/>
    </source>
</evidence>
<dbReference type="GO" id="GO:0030154">
    <property type="term" value="P:cell differentiation"/>
    <property type="evidence" value="ECO:0007669"/>
    <property type="project" value="UniProtKB-KW"/>
</dbReference>
<comment type="catalytic activity">
    <reaction evidence="15 19">
        <text>L-threonyl-[protein] + ATP = O-phospho-L-threonyl-[protein] + ADP + H(+)</text>
        <dbReference type="Rhea" id="RHEA:46608"/>
        <dbReference type="Rhea" id="RHEA-COMP:11060"/>
        <dbReference type="Rhea" id="RHEA-COMP:11605"/>
        <dbReference type="ChEBI" id="CHEBI:15378"/>
        <dbReference type="ChEBI" id="CHEBI:30013"/>
        <dbReference type="ChEBI" id="CHEBI:30616"/>
        <dbReference type="ChEBI" id="CHEBI:61977"/>
        <dbReference type="ChEBI" id="CHEBI:456216"/>
        <dbReference type="EC" id="2.7.11.24"/>
    </reaction>
</comment>
<dbReference type="InterPro" id="IPR000719">
    <property type="entry name" value="Prot_kinase_dom"/>
</dbReference>
<dbReference type="InterPro" id="IPR050117">
    <property type="entry name" value="MAPK"/>
</dbReference>
<evidence type="ECO:0000256" key="1">
    <source>
        <dbReference type="ARBA" id="ARBA00001946"/>
    </source>
</evidence>
<keyword evidence="13" id="KW-0539">Nucleus</keyword>
<keyword evidence="4" id="KW-0963">Cytoplasm</keyword>
<evidence type="ECO:0000256" key="18">
    <source>
        <dbReference type="PROSITE-ProRule" id="PRU10141"/>
    </source>
</evidence>
<evidence type="ECO:0000256" key="19">
    <source>
        <dbReference type="RuleBase" id="RU361165"/>
    </source>
</evidence>
<dbReference type="PROSITE" id="PS00107">
    <property type="entry name" value="PROTEIN_KINASE_ATP"/>
    <property type="match status" value="1"/>
</dbReference>
<reference evidence="22 23" key="1">
    <citation type="journal article" date="2021" name="Sci. Rep.">
        <title>Chromosome anchoring in Senegalese sole (Solea senegalensis) reveals sex-associated markers and genome rearrangements in flatfish.</title>
        <authorList>
            <person name="Guerrero-Cozar I."/>
            <person name="Gomez-Garrido J."/>
            <person name="Berbel C."/>
            <person name="Martinez-Blanch J.F."/>
            <person name="Alioto T."/>
            <person name="Claros M.G."/>
            <person name="Gagnaire P.A."/>
            <person name="Manchado M."/>
        </authorList>
    </citation>
    <scope>NUCLEOTIDE SEQUENCE [LARGE SCALE GENOMIC DNA]</scope>
    <source>
        <strain evidence="22">Sse05_10M</strain>
    </source>
</reference>
<name>A0AAV6PEH4_SOLSE</name>
<sequence>MWIFPINSVATTQKTHRPLCVDPCPAFHASSSPIGQSPKRRLTWLASHLSLKRNKEKLGRGGRQTKTSVSSDTVGFRAHFLMFALVHMAGQSSERPASVSRSFRMSTKEGGEGKNGPFLALSPERMATDKNRDNQCPSRVEGTCDATDTSTAAKNLAILKAHSLDVKFDVGEEYDVIETIGTGAYGVVSSARRRDNGQQVAIKKISNAFEVVTNAKRTLRELKILKHFKHDNIIAIKDILQPNLPHSAFKSVYVVLDLMESDLHQIIHSAQTLTPEHTRYFLYQLLRGLKYVHSANVIHRDLKPSNLLVNENCELKIGDFGMARGLSSHPEESHSFMTEYVATRWYRAPELLLSLNHYSLAIDLWSVGCIFAEMLGRKQLFPGKHYVHQLQLILSVLGTPPEGLIGAIRADRVRSYIQSLPSRSAVPLDKLYPQAEAEALDLLGAMLHFDPRERISVTQALEHPYLSKYHDPDDEPVCVPAFDFEFDNLSMNKEQIKEAILMEIQDFHRNKKITHQRLQFRPLARGNGRAAAQSTNQRKAQDSLAKTTLVPMAQHPQAAQLQQQRQMREMESQQDHTPPKGNYAFTKVLQTFNKPTSLLQATLPHHLPLLSKNESGPVDVDMPSANSDSDQPETIDLTTPVSTQEAPSQTIGNSEAQPQPTSRPAPLSQHNHNQSQSRTQVHTSVPATPTQIITPLPTTVPSLSLSVAQAKSLSHSLSQSLSKNARPPPGQGEATRKEGAISEDTKAALKAALLNKSRGDGGVSALGMDPGGGGGGMPSSLSSVQDSRRPVTAQERQREREEKRRKRQERARERERKMKEKERREGKQGDSLGGVLLSDNDKSLLQRWTKMMDSRTERSVDKDCNVKWAVASSDGTQATLNNNTDKDVKKIQPHEQKPVQPSLFPPPSAPSLLFSMSQRKPADAVVTVGGGIDAATSDFVKNNMLKPQSNGQSAFSCLGNWSGQQLEARQHMKQQQQQQQQPLPSSFLQPQLQTQPHPHTQSQLLPLETFLTKVPSLTSQETNGNVDIRAHNNLNNHPMTRAGPLEKLCPTVAEKSGPQAANPLRGALGVPTQLQPSVGFTDTGQQGSTSTPDIHTVTLQLSKSQVEDILPPVFSVTPKGSGAGYGVGFDLDDLLNQSLTDLQHCDRDSFDSAPLSASLLSDWSEVHRMTPADLESLQQELQLGSPMILSDSIPPDT</sequence>
<evidence type="ECO:0000256" key="14">
    <source>
        <dbReference type="ARBA" id="ARBA00023306"/>
    </source>
</evidence>
<dbReference type="Proteomes" id="UP000693946">
    <property type="component" value="Unassembled WGS sequence"/>
</dbReference>
<dbReference type="EC" id="2.7.11.24" evidence="19"/>
<feature type="region of interest" description="Disordered" evidence="20">
    <location>
        <begin position="966"/>
        <end position="1001"/>
    </location>
</feature>
<keyword evidence="14" id="KW-0131">Cell cycle</keyword>
<dbReference type="FunFam" id="3.30.200.20:FF:000242">
    <property type="entry name" value="Mitogen-activated protein kinase"/>
    <property type="match status" value="1"/>
</dbReference>
<evidence type="ECO:0000256" key="15">
    <source>
        <dbReference type="ARBA" id="ARBA00047592"/>
    </source>
</evidence>
<dbReference type="InterPro" id="IPR008271">
    <property type="entry name" value="Ser/Thr_kinase_AS"/>
</dbReference>
<evidence type="ECO:0000256" key="4">
    <source>
        <dbReference type="ARBA" id="ARBA00022490"/>
    </source>
</evidence>
<comment type="activity regulation">
    <text evidence="19">Activated by threonine and tyrosine phosphorylation.</text>
</comment>
<comment type="subcellular location">
    <subcellularLocation>
        <location evidence="3">Cytoplasm</location>
    </subcellularLocation>
    <subcellularLocation>
        <location evidence="2">Nucleus</location>
        <location evidence="2">PML body</location>
    </subcellularLocation>
</comment>
<evidence type="ECO:0000259" key="21">
    <source>
        <dbReference type="PROSITE" id="PS50011"/>
    </source>
</evidence>
<dbReference type="PROSITE" id="PS00108">
    <property type="entry name" value="PROTEIN_KINASE_ST"/>
    <property type="match status" value="1"/>
</dbReference>
<feature type="compositionally biased region" description="Low complexity" evidence="20">
    <location>
        <begin position="551"/>
        <end position="565"/>
    </location>
</feature>
<dbReference type="InterPro" id="IPR017441">
    <property type="entry name" value="Protein_kinase_ATP_BS"/>
</dbReference>
<comment type="catalytic activity">
    <reaction evidence="16">
        <text>L-seryl-[protein] + ATP = O-phospho-L-seryl-[protein] + ADP + H(+)</text>
        <dbReference type="Rhea" id="RHEA:17989"/>
        <dbReference type="Rhea" id="RHEA-COMP:9863"/>
        <dbReference type="Rhea" id="RHEA-COMP:11604"/>
        <dbReference type="ChEBI" id="CHEBI:15378"/>
        <dbReference type="ChEBI" id="CHEBI:29999"/>
        <dbReference type="ChEBI" id="CHEBI:30616"/>
        <dbReference type="ChEBI" id="CHEBI:83421"/>
        <dbReference type="ChEBI" id="CHEBI:456216"/>
        <dbReference type="EC" id="2.7.11.24"/>
    </reaction>
</comment>
<protein>
    <recommendedName>
        <fullName evidence="19">Mitogen-activated protein kinase</fullName>
        <ecNumber evidence="19">2.7.11.24</ecNumber>
    </recommendedName>
</protein>
<evidence type="ECO:0000256" key="8">
    <source>
        <dbReference type="ARBA" id="ARBA00022741"/>
    </source>
</evidence>
<keyword evidence="10" id="KW-0221">Differentiation</keyword>
<feature type="compositionally biased region" description="Gly residues" evidence="20">
    <location>
        <begin position="760"/>
        <end position="777"/>
    </location>
</feature>
<dbReference type="PROSITE" id="PS50011">
    <property type="entry name" value="PROTEIN_KINASE_DOM"/>
    <property type="match status" value="1"/>
</dbReference>
<dbReference type="GO" id="GO:0005524">
    <property type="term" value="F:ATP binding"/>
    <property type="evidence" value="ECO:0007669"/>
    <property type="project" value="UniProtKB-UniRule"/>
</dbReference>
<keyword evidence="19" id="KW-0460">Magnesium</keyword>
<feature type="region of interest" description="Disordered" evidence="20">
    <location>
        <begin position="717"/>
        <end position="742"/>
    </location>
</feature>
<dbReference type="CDD" id="cd07855">
    <property type="entry name" value="STKc_ERK5"/>
    <property type="match status" value="1"/>
</dbReference>
<comment type="caution">
    <text evidence="22">The sequence shown here is derived from an EMBL/GenBank/DDBJ whole genome shotgun (WGS) entry which is preliminary data.</text>
</comment>
<keyword evidence="5 19" id="KW-0723">Serine/threonine-protein kinase</keyword>
<evidence type="ECO:0000256" key="3">
    <source>
        <dbReference type="ARBA" id="ARBA00004496"/>
    </source>
</evidence>
<keyword evidence="6" id="KW-0597">Phosphoprotein</keyword>
<dbReference type="EMBL" id="JAGKHQ010001318">
    <property type="protein sequence ID" value="KAG7458354.1"/>
    <property type="molecule type" value="Genomic_DNA"/>
</dbReference>
<evidence type="ECO:0000313" key="22">
    <source>
        <dbReference type="EMBL" id="KAG7458354.1"/>
    </source>
</evidence>
<dbReference type="GO" id="GO:0005737">
    <property type="term" value="C:cytoplasm"/>
    <property type="evidence" value="ECO:0007669"/>
    <property type="project" value="UniProtKB-SubCell"/>
</dbReference>
<comment type="similarity">
    <text evidence="19">Belongs to the protein kinase superfamily. Ser/Thr protein kinase family. MAP kinase subfamily.</text>
</comment>
<feature type="binding site" evidence="18">
    <location>
        <position position="204"/>
    </location>
    <ligand>
        <name>ATP</name>
        <dbReference type="ChEBI" id="CHEBI:30616"/>
    </ligand>
</feature>
<dbReference type="PANTHER" id="PTHR24055">
    <property type="entry name" value="MITOGEN-ACTIVATED PROTEIN KINASE"/>
    <property type="match status" value="1"/>
</dbReference>
<feature type="region of interest" description="Disordered" evidence="20">
    <location>
        <begin position="609"/>
        <end position="684"/>
    </location>
</feature>
<evidence type="ECO:0000256" key="16">
    <source>
        <dbReference type="ARBA" id="ARBA00048312"/>
    </source>
</evidence>
<proteinExistence type="inferred from homology"/>
<feature type="region of interest" description="Disordered" evidence="20">
    <location>
        <begin position="758"/>
        <end position="838"/>
    </location>
</feature>
<feature type="compositionally biased region" description="Basic and acidic residues" evidence="20">
    <location>
        <begin position="566"/>
        <end position="578"/>
    </location>
</feature>
<evidence type="ECO:0000256" key="17">
    <source>
        <dbReference type="ARBA" id="ARBA00058403"/>
    </source>
</evidence>
<dbReference type="PROSITE" id="PS01351">
    <property type="entry name" value="MAPK"/>
    <property type="match status" value="1"/>
</dbReference>
<keyword evidence="12" id="KW-0007">Acetylation</keyword>
<keyword evidence="23" id="KW-1185">Reference proteome</keyword>
<accession>A0AAV6PEH4</accession>
<dbReference type="GO" id="GO:0043066">
    <property type="term" value="P:negative regulation of apoptotic process"/>
    <property type="evidence" value="ECO:0007669"/>
    <property type="project" value="UniProtKB-ARBA"/>
</dbReference>
<evidence type="ECO:0000256" key="7">
    <source>
        <dbReference type="ARBA" id="ARBA00022679"/>
    </source>
</evidence>
<dbReference type="FunFam" id="1.10.510.10:FF:000013">
    <property type="entry name" value="Mitogen-activated protein kinase"/>
    <property type="match status" value="1"/>
</dbReference>
<evidence type="ECO:0000256" key="12">
    <source>
        <dbReference type="ARBA" id="ARBA00022990"/>
    </source>
</evidence>
<feature type="domain" description="Protein kinase" evidence="21">
    <location>
        <begin position="174"/>
        <end position="466"/>
    </location>
</feature>
<feature type="region of interest" description="Disordered" evidence="20">
    <location>
        <begin position="522"/>
        <end position="582"/>
    </location>
</feature>
<keyword evidence="11 18" id="KW-0067">ATP-binding</keyword>
<evidence type="ECO:0000256" key="11">
    <source>
        <dbReference type="ARBA" id="ARBA00022840"/>
    </source>
</evidence>
<dbReference type="GO" id="GO:0016605">
    <property type="term" value="C:PML body"/>
    <property type="evidence" value="ECO:0007669"/>
    <property type="project" value="UniProtKB-SubCell"/>
</dbReference>
<keyword evidence="8 18" id="KW-0547">Nucleotide-binding</keyword>
<keyword evidence="7 19" id="KW-0808">Transferase</keyword>
<evidence type="ECO:0000256" key="5">
    <source>
        <dbReference type="ARBA" id="ARBA00022527"/>
    </source>
</evidence>
<dbReference type="InterPro" id="IPR003527">
    <property type="entry name" value="MAP_kinase_CS"/>
</dbReference>
<evidence type="ECO:0000313" key="23">
    <source>
        <dbReference type="Proteomes" id="UP000693946"/>
    </source>
</evidence>
<evidence type="ECO:0000256" key="9">
    <source>
        <dbReference type="ARBA" id="ARBA00022777"/>
    </source>
</evidence>
<gene>
    <name evidence="22" type="ORF">JOB18_015149</name>
</gene>
<dbReference type="GO" id="GO:0004707">
    <property type="term" value="F:MAP kinase activity"/>
    <property type="evidence" value="ECO:0007669"/>
    <property type="project" value="UniProtKB-EC"/>
</dbReference>
<dbReference type="Pfam" id="PF00069">
    <property type="entry name" value="Pkinase"/>
    <property type="match status" value="1"/>
</dbReference>
<dbReference type="AlphaFoldDB" id="A0AAV6PEH4"/>
<feature type="compositionally biased region" description="Polar residues" evidence="20">
    <location>
        <begin position="636"/>
        <end position="684"/>
    </location>
</feature>
<comment type="function">
    <text evidence="17">Plays a role in various cellular processes such as proliferation, differentiation and cell survival. The upstream activator of MAPK7 is the MAPK kinase MAP2K5. Upon activation, it translocates to the nucleus and phosphorylates various downstream targets including MEF2C. EGF activates MAPK7 through a Ras-independent and MAP2K5-dependent pathway. As part of the MAPK/ERK signaling pathway, acts as a negative regulator of apoptosis in cardiomyocytes via interaction with STUB1/CHIP and promotion of STUB1-mediated ubiquitination and degradation of ICER-type isoforms of CREM. May have a role in muscle cell differentiation. May be important for endothelial function and maintenance of blood vessel integrity. MAP2K5 and MAPK7 interact specifically with one another and not with MEK1/ERK1 or MEK2/ERK2 pathways. Phosphorylates SGK1 at Ser-78 and this is required for growth factor-induced cell cycle progression. Involved in the regulation of p53/TP53 by disrupting the PML-MDM2 interaction.</text>
</comment>
<evidence type="ECO:0000256" key="6">
    <source>
        <dbReference type="ARBA" id="ARBA00022553"/>
    </source>
</evidence>
<evidence type="ECO:0000256" key="2">
    <source>
        <dbReference type="ARBA" id="ARBA00004322"/>
    </source>
</evidence>
<keyword evidence="9 19" id="KW-0418">Kinase</keyword>
<feature type="compositionally biased region" description="Basic and acidic residues" evidence="20">
    <location>
        <begin position="810"/>
        <end position="828"/>
    </location>
</feature>
<organism evidence="22 23">
    <name type="scientific">Solea senegalensis</name>
    <name type="common">Senegalese sole</name>
    <dbReference type="NCBI Taxonomy" id="28829"/>
    <lineage>
        <taxon>Eukaryota</taxon>
        <taxon>Metazoa</taxon>
        <taxon>Chordata</taxon>
        <taxon>Craniata</taxon>
        <taxon>Vertebrata</taxon>
        <taxon>Euteleostomi</taxon>
        <taxon>Actinopterygii</taxon>
        <taxon>Neopterygii</taxon>
        <taxon>Teleostei</taxon>
        <taxon>Neoteleostei</taxon>
        <taxon>Acanthomorphata</taxon>
        <taxon>Carangaria</taxon>
        <taxon>Pleuronectiformes</taxon>
        <taxon>Pleuronectoidei</taxon>
        <taxon>Soleidae</taxon>
        <taxon>Solea</taxon>
    </lineage>
</organism>
<comment type="cofactor">
    <cofactor evidence="1 19">
        <name>Mg(2+)</name>
        <dbReference type="ChEBI" id="CHEBI:18420"/>
    </cofactor>
</comment>